<organism evidence="2 3">
    <name type="scientific">Toxoplasma gondii CAST</name>
    <dbReference type="NCBI Taxonomy" id="943122"/>
    <lineage>
        <taxon>Eukaryota</taxon>
        <taxon>Sar</taxon>
        <taxon>Alveolata</taxon>
        <taxon>Apicomplexa</taxon>
        <taxon>Conoidasida</taxon>
        <taxon>Coccidia</taxon>
        <taxon>Eucoccidiorida</taxon>
        <taxon>Eimeriorina</taxon>
        <taxon>Sarcocystidae</taxon>
        <taxon>Toxoplasma</taxon>
    </lineage>
</organism>
<gene>
    <name evidence="2" type="ORF">TGCAST_250800A</name>
</gene>
<comment type="caution">
    <text evidence="2">The sequence shown here is derived from an EMBL/GenBank/DDBJ whole genome shotgun (WGS) entry which is preliminary data.</text>
</comment>
<dbReference type="AlphaFoldDB" id="A0A425HWD5"/>
<dbReference type="Proteomes" id="UP000284452">
    <property type="component" value="Unassembled WGS sequence"/>
</dbReference>
<name>A0A425HWD5_TOXGO</name>
<feature type="compositionally biased region" description="Low complexity" evidence="1">
    <location>
        <begin position="51"/>
        <end position="77"/>
    </location>
</feature>
<dbReference type="EMBL" id="AHIV02001300">
    <property type="protein sequence ID" value="RQX70501.1"/>
    <property type="molecule type" value="Genomic_DNA"/>
</dbReference>
<feature type="compositionally biased region" description="Low complexity" evidence="1">
    <location>
        <begin position="203"/>
        <end position="216"/>
    </location>
</feature>
<feature type="compositionally biased region" description="Low complexity" evidence="1">
    <location>
        <begin position="223"/>
        <end position="261"/>
    </location>
</feature>
<dbReference type="VEuPathDB" id="ToxoDB:TGCAST_250800A"/>
<feature type="non-terminal residue" evidence="2">
    <location>
        <position position="286"/>
    </location>
</feature>
<evidence type="ECO:0000256" key="1">
    <source>
        <dbReference type="SAM" id="MobiDB-lite"/>
    </source>
</evidence>
<accession>A0A425HWD5</accession>
<feature type="compositionally biased region" description="Low complexity" evidence="1">
    <location>
        <begin position="31"/>
        <end position="42"/>
    </location>
</feature>
<protein>
    <submittedName>
        <fullName evidence="2">AP2 domain transcription factor AP2XII-8</fullName>
    </submittedName>
</protein>
<evidence type="ECO:0000313" key="3">
    <source>
        <dbReference type="Proteomes" id="UP000284452"/>
    </source>
</evidence>
<sequence length="286" mass="28234">MIKAEAFPSSPTPCTPEASADPNLLSGPLQAPMAAPSAPVPSLGAGVDANGASMGADDQAASAASTPTSRAGDASPLSSLSLGSASLNSSASPSSYEPVEAEAGHIYQPGTKAEVRLVYRIKKGPGAGRHQKSFSISFLRSRISAPVPLTSCLSGARSSNPSLAVSCLRLQRYGVQGAWEQAEAARQFINANGTLPPHFVVASLPSRNSPSSSGSGQKHRRAASCAASSPTSSPSGSTSPPPSGVSSNPAAAVGAVATTPPCGAAGSARSPRGPGRLPGSVARAAG</sequence>
<feature type="region of interest" description="Disordered" evidence="1">
    <location>
        <begin position="1"/>
        <end position="77"/>
    </location>
</feature>
<evidence type="ECO:0000313" key="2">
    <source>
        <dbReference type="EMBL" id="RQX70501.1"/>
    </source>
</evidence>
<proteinExistence type="predicted"/>
<reference evidence="2 3" key="1">
    <citation type="submission" date="2017-10" db="EMBL/GenBank/DDBJ databases">
        <authorList>
            <person name="Sibley D."/>
            <person name="Venepally P."/>
            <person name="Karamycheva S."/>
            <person name="Hadjithomas M."/>
            <person name="Khan A."/>
            <person name="Brunk B."/>
            <person name="Roos D."/>
            <person name="Caler E."/>
            <person name="Lorenzi H."/>
        </authorList>
    </citation>
    <scope>NUCLEOTIDE SEQUENCE [LARGE SCALE GENOMIC DNA]</scope>
    <source>
        <strain evidence="2 3">CAST</strain>
    </source>
</reference>
<feature type="region of interest" description="Disordered" evidence="1">
    <location>
        <begin position="200"/>
        <end position="286"/>
    </location>
</feature>